<feature type="transmembrane region" description="Helical" evidence="6">
    <location>
        <begin position="192"/>
        <end position="216"/>
    </location>
</feature>
<name>A0ABT1H1R4_9NOCA</name>
<dbReference type="InterPro" id="IPR013525">
    <property type="entry name" value="ABC2_TM"/>
</dbReference>
<dbReference type="PANTHER" id="PTHR43077">
    <property type="entry name" value="TRANSPORT PERMEASE YVFS-RELATED"/>
    <property type="match status" value="1"/>
</dbReference>
<evidence type="ECO:0000256" key="2">
    <source>
        <dbReference type="ARBA" id="ARBA00022692"/>
    </source>
</evidence>
<evidence type="ECO:0000256" key="1">
    <source>
        <dbReference type="ARBA" id="ARBA00004141"/>
    </source>
</evidence>
<feature type="region of interest" description="Disordered" evidence="5">
    <location>
        <begin position="371"/>
        <end position="457"/>
    </location>
</feature>
<evidence type="ECO:0000256" key="4">
    <source>
        <dbReference type="ARBA" id="ARBA00023136"/>
    </source>
</evidence>
<evidence type="ECO:0000256" key="5">
    <source>
        <dbReference type="SAM" id="MobiDB-lite"/>
    </source>
</evidence>
<evidence type="ECO:0000259" key="7">
    <source>
        <dbReference type="Pfam" id="PF12698"/>
    </source>
</evidence>
<sequence length="485" mass="52824">MLSSVTTRWRKQYSKLPPALQMIGLQMWLPIFFMFMFCFCYLGAFHSPKIHDAPVAVVNSPAASQFTDKFTQASPGMFDFRFYQDTDQATEAVRDGSAAAAVQFPTSRTGAPEVTIASAHQFQAAQLMKSTFTTAFSQAGTTPRITDIAPLPSGDSYGMGAMYLMLSWCIGGYMVAMFIGMMGNPLSHLTRVGILAGGALVASVITNVLASLVLGVYSSAHIWQMMGVSFLWILAIGLAVNGLAYFFGRFITAIALTMFVFLSIPSSGAAYPVWMVPRIFGDLNPLVVGHGITEMIKRVLYGVGEPYWQPFLLMAGYAVLGIVTMLVGKRWRESKEFDRILAGKTTMMAAAQGAMMQKGMADRERILAAHGLDSNAEPIDDETTDDRAADGRTTDDTSAPSDSRRNAEHVDHDDMRDGTDGERRRHYSVADLESDFGGDPMLGGNGLGRSGTGGALATDELEHQVREMINRRRVPDASLNGHSRH</sequence>
<feature type="transmembrane region" description="Helical" evidence="6">
    <location>
        <begin position="307"/>
        <end position="327"/>
    </location>
</feature>
<evidence type="ECO:0000313" key="8">
    <source>
        <dbReference type="EMBL" id="MCP2160692.1"/>
    </source>
</evidence>
<keyword evidence="2 6" id="KW-0812">Transmembrane</keyword>
<evidence type="ECO:0000313" key="9">
    <source>
        <dbReference type="Proteomes" id="UP001205740"/>
    </source>
</evidence>
<comment type="caution">
    <text evidence="8">The sequence shown here is derived from an EMBL/GenBank/DDBJ whole genome shotgun (WGS) entry which is preliminary data.</text>
</comment>
<keyword evidence="9" id="KW-1185">Reference proteome</keyword>
<dbReference type="InterPro" id="IPR051328">
    <property type="entry name" value="T7SS_ABC-Transporter"/>
</dbReference>
<dbReference type="PANTHER" id="PTHR43077:SF10">
    <property type="entry name" value="TRANSPORT PERMEASE PROTEIN"/>
    <property type="match status" value="1"/>
</dbReference>
<feature type="transmembrane region" description="Helical" evidence="6">
    <location>
        <begin position="20"/>
        <end position="44"/>
    </location>
</feature>
<proteinExistence type="predicted"/>
<gene>
    <name evidence="8" type="ORF">LX12_001879</name>
</gene>
<feature type="compositionally biased region" description="Basic and acidic residues" evidence="5">
    <location>
        <begin position="402"/>
        <end position="423"/>
    </location>
</feature>
<feature type="domain" description="ABC-2 type transporter transmembrane" evidence="7">
    <location>
        <begin position="25"/>
        <end position="324"/>
    </location>
</feature>
<reference evidence="8 9" key="1">
    <citation type="submission" date="2022-06" db="EMBL/GenBank/DDBJ databases">
        <title>Genomic Encyclopedia of Archaeal and Bacterial Type Strains, Phase II (KMG-II): from individual species to whole genera.</title>
        <authorList>
            <person name="Goeker M."/>
        </authorList>
    </citation>
    <scope>NUCLEOTIDE SEQUENCE [LARGE SCALE GENOMIC DNA]</scope>
    <source>
        <strain evidence="8 9">DSM 45037</strain>
    </source>
</reference>
<feature type="transmembrane region" description="Helical" evidence="6">
    <location>
        <begin position="160"/>
        <end position="180"/>
    </location>
</feature>
<dbReference type="Proteomes" id="UP001205740">
    <property type="component" value="Unassembled WGS sequence"/>
</dbReference>
<organism evidence="8 9">
    <name type="scientific">Williamsia serinedens</name>
    <dbReference type="NCBI Taxonomy" id="391736"/>
    <lineage>
        <taxon>Bacteria</taxon>
        <taxon>Bacillati</taxon>
        <taxon>Actinomycetota</taxon>
        <taxon>Actinomycetes</taxon>
        <taxon>Mycobacteriales</taxon>
        <taxon>Nocardiaceae</taxon>
        <taxon>Williamsia</taxon>
    </lineage>
</organism>
<keyword evidence="4 6" id="KW-0472">Membrane</keyword>
<comment type="subcellular location">
    <subcellularLocation>
        <location evidence="1">Membrane</location>
        <topology evidence="1">Multi-pass membrane protein</topology>
    </subcellularLocation>
</comment>
<evidence type="ECO:0000256" key="3">
    <source>
        <dbReference type="ARBA" id="ARBA00022989"/>
    </source>
</evidence>
<feature type="compositionally biased region" description="Gly residues" evidence="5">
    <location>
        <begin position="440"/>
        <end position="454"/>
    </location>
</feature>
<evidence type="ECO:0000256" key="6">
    <source>
        <dbReference type="SAM" id="Phobius"/>
    </source>
</evidence>
<feature type="transmembrane region" description="Helical" evidence="6">
    <location>
        <begin position="222"/>
        <end position="247"/>
    </location>
</feature>
<feature type="transmembrane region" description="Helical" evidence="6">
    <location>
        <begin position="254"/>
        <end position="274"/>
    </location>
</feature>
<dbReference type="EMBL" id="JAMTCG010000003">
    <property type="protein sequence ID" value="MCP2160692.1"/>
    <property type="molecule type" value="Genomic_DNA"/>
</dbReference>
<feature type="compositionally biased region" description="Basic and acidic residues" evidence="5">
    <location>
        <begin position="385"/>
        <end position="395"/>
    </location>
</feature>
<dbReference type="Pfam" id="PF12698">
    <property type="entry name" value="ABC2_membrane_3"/>
    <property type="match status" value="1"/>
</dbReference>
<dbReference type="RefSeq" id="WP_253654262.1">
    <property type="nucleotide sequence ID" value="NZ_BAAAOE010000003.1"/>
</dbReference>
<protein>
    <submittedName>
        <fullName evidence="8">ABC-2 family transporter protein</fullName>
    </submittedName>
</protein>
<keyword evidence="3 6" id="KW-1133">Transmembrane helix</keyword>
<accession>A0ABT1H1R4</accession>